<protein>
    <submittedName>
        <fullName evidence="2">Uncharacterized protein</fullName>
    </submittedName>
</protein>
<dbReference type="Gramene" id="TKW31447">
    <property type="protein sequence ID" value="TKW31447"/>
    <property type="gene ID" value="SEVIR_2G106900v2"/>
</dbReference>
<evidence type="ECO:0000313" key="2">
    <source>
        <dbReference type="EMBL" id="TKW31447.1"/>
    </source>
</evidence>
<keyword evidence="3" id="KW-1185">Reference proteome</keyword>
<evidence type="ECO:0000313" key="3">
    <source>
        <dbReference type="Proteomes" id="UP000298652"/>
    </source>
</evidence>
<gene>
    <name evidence="2" type="ORF">SEVIR_2G106900v2</name>
</gene>
<dbReference type="Proteomes" id="UP000298652">
    <property type="component" value="Chromosome 2"/>
</dbReference>
<feature type="region of interest" description="Disordered" evidence="1">
    <location>
        <begin position="16"/>
        <end position="45"/>
    </location>
</feature>
<dbReference type="EMBL" id="CM016553">
    <property type="protein sequence ID" value="TKW31447.1"/>
    <property type="molecule type" value="Genomic_DNA"/>
</dbReference>
<accession>A0A4U6W244</accession>
<proteinExistence type="predicted"/>
<dbReference type="PANTHER" id="PTHR48204">
    <property type="entry name" value="OS07G0265100 PROTEIN"/>
    <property type="match status" value="1"/>
</dbReference>
<dbReference type="PANTHER" id="PTHR48204:SF1">
    <property type="entry name" value="OS07G0265100 PROTEIN"/>
    <property type="match status" value="1"/>
</dbReference>
<organism evidence="2 3">
    <name type="scientific">Setaria viridis</name>
    <name type="common">Green bristlegrass</name>
    <name type="synonym">Setaria italica subsp. viridis</name>
    <dbReference type="NCBI Taxonomy" id="4556"/>
    <lineage>
        <taxon>Eukaryota</taxon>
        <taxon>Viridiplantae</taxon>
        <taxon>Streptophyta</taxon>
        <taxon>Embryophyta</taxon>
        <taxon>Tracheophyta</taxon>
        <taxon>Spermatophyta</taxon>
        <taxon>Magnoliopsida</taxon>
        <taxon>Liliopsida</taxon>
        <taxon>Poales</taxon>
        <taxon>Poaceae</taxon>
        <taxon>PACMAD clade</taxon>
        <taxon>Panicoideae</taxon>
        <taxon>Panicodae</taxon>
        <taxon>Paniceae</taxon>
        <taxon>Cenchrinae</taxon>
        <taxon>Setaria</taxon>
    </lineage>
</organism>
<sequence length="179" mass="19661">MPHNLRVCILEREPLRRNPANPSASTGMAEAQSPPSDSLAPPHRRRSRRLVFDRRYGWIFDEWTDPADQALSGGRGMFCAVTMAGSLVNAAASSINYVSSSVSSILESSNSFCLPAYVPNLAFNKKQQAWLRELENSGVVADLKIFGTDSLQEDGNANGTCSLLLCEDVEVHNRNFCII</sequence>
<reference evidence="2" key="1">
    <citation type="submission" date="2019-03" db="EMBL/GenBank/DDBJ databases">
        <title>WGS assembly of Setaria viridis.</title>
        <authorList>
            <person name="Huang P."/>
            <person name="Jenkins J."/>
            <person name="Grimwood J."/>
            <person name="Barry K."/>
            <person name="Healey A."/>
            <person name="Mamidi S."/>
            <person name="Sreedasyam A."/>
            <person name="Shu S."/>
            <person name="Feldman M."/>
            <person name="Wu J."/>
            <person name="Yu Y."/>
            <person name="Chen C."/>
            <person name="Johnson J."/>
            <person name="Rokhsar D."/>
            <person name="Baxter I."/>
            <person name="Schmutz J."/>
            <person name="Brutnell T."/>
            <person name="Kellogg E."/>
        </authorList>
    </citation>
    <scope>NUCLEOTIDE SEQUENCE [LARGE SCALE GENOMIC DNA]</scope>
</reference>
<dbReference type="AlphaFoldDB" id="A0A4U6W244"/>
<evidence type="ECO:0000256" key="1">
    <source>
        <dbReference type="SAM" id="MobiDB-lite"/>
    </source>
</evidence>
<name>A0A4U6W244_SETVI</name>